<organism evidence="11 12">
    <name type="scientific">Microcaecilia unicolor</name>
    <dbReference type="NCBI Taxonomy" id="1415580"/>
    <lineage>
        <taxon>Eukaryota</taxon>
        <taxon>Metazoa</taxon>
        <taxon>Chordata</taxon>
        <taxon>Craniata</taxon>
        <taxon>Vertebrata</taxon>
        <taxon>Euteleostomi</taxon>
        <taxon>Amphibia</taxon>
        <taxon>Gymnophiona</taxon>
        <taxon>Siphonopidae</taxon>
        <taxon>Microcaecilia</taxon>
    </lineage>
</organism>
<comment type="similarity">
    <text evidence="2 9">Belongs to the universal ribosomal protein uS15 family.</text>
</comment>
<dbReference type="SMART" id="SM01387">
    <property type="entry name" value="Ribosomal_S15"/>
    <property type="match status" value="1"/>
</dbReference>
<dbReference type="GO" id="GO:0032543">
    <property type="term" value="P:mitochondrial translation"/>
    <property type="evidence" value="ECO:0007669"/>
    <property type="project" value="TreeGrafter"/>
</dbReference>
<dbReference type="InterPro" id="IPR000589">
    <property type="entry name" value="Ribosomal_uS15"/>
</dbReference>
<dbReference type="GO" id="GO:0005763">
    <property type="term" value="C:mitochondrial small ribosomal subunit"/>
    <property type="evidence" value="ECO:0007669"/>
    <property type="project" value="TreeGrafter"/>
</dbReference>
<evidence type="ECO:0000256" key="7">
    <source>
        <dbReference type="ARBA" id="ARBA00035249"/>
    </source>
</evidence>
<dbReference type="Pfam" id="PF00312">
    <property type="entry name" value="Ribosomal_S15"/>
    <property type="match status" value="1"/>
</dbReference>
<dbReference type="AlphaFoldDB" id="A0A6P7ZFI4"/>
<proteinExistence type="inferred from homology"/>
<keyword evidence="3" id="KW-0809">Transit peptide</keyword>
<evidence type="ECO:0000256" key="6">
    <source>
        <dbReference type="ARBA" id="ARBA00023274"/>
    </source>
</evidence>
<gene>
    <name evidence="12" type="primary">MRPS15</name>
</gene>
<keyword evidence="6 9" id="KW-0687">Ribonucleoprotein</keyword>
<evidence type="ECO:0000256" key="2">
    <source>
        <dbReference type="ARBA" id="ARBA00008434"/>
    </source>
</evidence>
<dbReference type="Proteomes" id="UP000515156">
    <property type="component" value="Chromosome 11"/>
</dbReference>
<protein>
    <recommendedName>
        <fullName evidence="7">Small ribosomal subunit protein uS15m</fullName>
    </recommendedName>
    <alternativeName>
        <fullName evidence="8">28S ribosomal protein S15, mitochondrial</fullName>
    </alternativeName>
</protein>
<dbReference type="GO" id="GO:0003723">
    <property type="term" value="F:RNA binding"/>
    <property type="evidence" value="ECO:0007669"/>
    <property type="project" value="TreeGrafter"/>
</dbReference>
<dbReference type="CTD" id="64960"/>
<dbReference type="GO" id="GO:0003735">
    <property type="term" value="F:structural constituent of ribosome"/>
    <property type="evidence" value="ECO:0007669"/>
    <property type="project" value="InterPro"/>
</dbReference>
<evidence type="ECO:0000313" key="12">
    <source>
        <dbReference type="RefSeq" id="XP_030074349.1"/>
    </source>
</evidence>
<comment type="subcellular location">
    <subcellularLocation>
        <location evidence="1">Mitochondrion</location>
    </subcellularLocation>
</comment>
<evidence type="ECO:0000256" key="5">
    <source>
        <dbReference type="ARBA" id="ARBA00023128"/>
    </source>
</evidence>
<dbReference type="RefSeq" id="XP_030074349.1">
    <property type="nucleotide sequence ID" value="XM_030218489.1"/>
</dbReference>
<dbReference type="PANTHER" id="PTHR46685">
    <property type="entry name" value="28S RIBOSOMAL PROTEIN S15, MITOCHONDRIAL"/>
    <property type="match status" value="1"/>
</dbReference>
<dbReference type="InterPro" id="IPR009068">
    <property type="entry name" value="uS15_NS1_RNA-bd_sf"/>
</dbReference>
<evidence type="ECO:0000313" key="11">
    <source>
        <dbReference type="Proteomes" id="UP000515156"/>
    </source>
</evidence>
<dbReference type="InParanoid" id="A0A6P7ZFI4"/>
<feature type="region of interest" description="Disordered" evidence="10">
    <location>
        <begin position="233"/>
        <end position="252"/>
    </location>
</feature>
<name>A0A6P7ZFI4_9AMPH</name>
<dbReference type="FunCoup" id="A0A6P7ZFI4">
    <property type="interactions" value="1880"/>
</dbReference>
<accession>A0A6P7ZFI4</accession>
<evidence type="ECO:0000256" key="3">
    <source>
        <dbReference type="ARBA" id="ARBA00022946"/>
    </source>
</evidence>
<dbReference type="PANTHER" id="PTHR46685:SF1">
    <property type="entry name" value="SMALL RIBOSOMAL SUBUNIT PROTEIN US15M"/>
    <property type="match status" value="1"/>
</dbReference>
<dbReference type="SUPFAM" id="SSF47060">
    <property type="entry name" value="S15/NS1 RNA-binding domain"/>
    <property type="match status" value="1"/>
</dbReference>
<dbReference type="OrthoDB" id="441444at2759"/>
<dbReference type="GeneID" id="115480064"/>
<dbReference type="Gene3D" id="1.10.287.10">
    <property type="entry name" value="S15/NS1, RNA-binding"/>
    <property type="match status" value="1"/>
</dbReference>
<dbReference type="NCBIfam" id="TIGR00952">
    <property type="entry name" value="S15_bact"/>
    <property type="match status" value="1"/>
</dbReference>
<sequence>MLLVRRGLIAALSRGAPGSALCGLGAAPPLKQRAEERAGNRLLVQTARNYAPRAKKKQEFVSQLADLPPTMLKKDYANVQLMETVDDVVRRLLSLEMANQKEKVKIKTQQMVDKVKRNPNDSGSPESQIAVLTVKIRNFQEHIQMHPKDKSNKRIMLMAIDRRNKLLKYLRLTRYDAFENVCKQLGIEYVIPSQYHRRPTRRWIAKKALCIKVFNEVQKLKIAKRREERVAAEARAGTIPTEKPLANSEAVQ</sequence>
<keyword evidence="11" id="KW-1185">Reference proteome</keyword>
<evidence type="ECO:0000256" key="4">
    <source>
        <dbReference type="ARBA" id="ARBA00022980"/>
    </source>
</evidence>
<dbReference type="CDD" id="cd00353">
    <property type="entry name" value="Ribosomal_S15p_S13e"/>
    <property type="match status" value="1"/>
</dbReference>
<keyword evidence="5" id="KW-0496">Mitochondrion</keyword>
<evidence type="ECO:0000256" key="9">
    <source>
        <dbReference type="RuleBase" id="RU003919"/>
    </source>
</evidence>
<keyword evidence="4 9" id="KW-0689">Ribosomal protein</keyword>
<dbReference type="KEGG" id="muo:115480064"/>
<reference evidence="11" key="1">
    <citation type="submission" date="2024-06" db="UniProtKB">
        <authorList>
            <consortium name="RefSeq"/>
        </authorList>
    </citation>
    <scope>NUCLEOTIDE SEQUENCE [LARGE SCALE GENOMIC DNA]</scope>
</reference>
<dbReference type="InterPro" id="IPR005290">
    <property type="entry name" value="Ribosomal_uS15_bac-type"/>
</dbReference>
<evidence type="ECO:0000256" key="1">
    <source>
        <dbReference type="ARBA" id="ARBA00004173"/>
    </source>
</evidence>
<dbReference type="HAMAP" id="MF_01343_B">
    <property type="entry name" value="Ribosomal_uS15_B"/>
    <property type="match status" value="1"/>
</dbReference>
<evidence type="ECO:0000256" key="8">
    <source>
        <dbReference type="ARBA" id="ARBA00035528"/>
    </source>
</evidence>
<evidence type="ECO:0000256" key="10">
    <source>
        <dbReference type="SAM" id="MobiDB-lite"/>
    </source>
</evidence>
<reference evidence="12" key="2">
    <citation type="submission" date="2025-08" db="UniProtKB">
        <authorList>
            <consortium name="RefSeq"/>
        </authorList>
    </citation>
    <scope>IDENTIFICATION</scope>
</reference>
<dbReference type="InterPro" id="IPR052137">
    <property type="entry name" value="uS15_ribosomal"/>
</dbReference>